<keyword evidence="3" id="KW-1185">Reference proteome</keyword>
<dbReference type="EMBL" id="FQXG01000004">
    <property type="protein sequence ID" value="SHH79637.1"/>
    <property type="molecule type" value="Genomic_DNA"/>
</dbReference>
<dbReference type="OrthoDB" id="5572189at2"/>
<reference evidence="2 3" key="1">
    <citation type="submission" date="2016-11" db="EMBL/GenBank/DDBJ databases">
        <authorList>
            <person name="Jaros S."/>
            <person name="Januszkiewicz K."/>
            <person name="Wedrychowicz H."/>
        </authorList>
    </citation>
    <scope>NUCLEOTIDE SEQUENCE [LARGE SCALE GENOMIC DNA]</scope>
    <source>
        <strain evidence="2 3">DSM 16917</strain>
    </source>
</reference>
<dbReference type="PROSITE" id="PS00409">
    <property type="entry name" value="PROKAR_NTER_METHYL"/>
    <property type="match status" value="1"/>
</dbReference>
<keyword evidence="1" id="KW-1133">Transmembrane helix</keyword>
<dbReference type="InterPro" id="IPR045584">
    <property type="entry name" value="Pilin-like"/>
</dbReference>
<evidence type="ECO:0000256" key="1">
    <source>
        <dbReference type="SAM" id="Phobius"/>
    </source>
</evidence>
<dbReference type="SUPFAM" id="SSF54523">
    <property type="entry name" value="Pili subunits"/>
    <property type="match status" value="1"/>
</dbReference>
<keyword evidence="1" id="KW-0812">Transmembrane</keyword>
<dbReference type="Proteomes" id="UP000184268">
    <property type="component" value="Unassembled WGS sequence"/>
</dbReference>
<keyword evidence="1" id="KW-0472">Membrane</keyword>
<dbReference type="NCBIfam" id="TIGR02532">
    <property type="entry name" value="IV_pilin_GFxxxE"/>
    <property type="match status" value="1"/>
</dbReference>
<dbReference type="InterPro" id="IPR012902">
    <property type="entry name" value="N_methyl_site"/>
</dbReference>
<dbReference type="STRING" id="299255.SAMN02745129_3034"/>
<accession>A0A1M5VWR5</accession>
<name>A0A1M5VWR5_9GAMM</name>
<gene>
    <name evidence="2" type="ORF">SAMN02745129_3034</name>
</gene>
<dbReference type="GO" id="GO:0043683">
    <property type="term" value="P:type IV pilus assembly"/>
    <property type="evidence" value="ECO:0007669"/>
    <property type="project" value="InterPro"/>
</dbReference>
<evidence type="ECO:0000313" key="3">
    <source>
        <dbReference type="Proteomes" id="UP000184268"/>
    </source>
</evidence>
<dbReference type="Pfam" id="PF07963">
    <property type="entry name" value="N_methyl"/>
    <property type="match status" value="1"/>
</dbReference>
<protein>
    <submittedName>
        <fullName evidence="2">Type IV pilus assembly protein PilE</fullName>
    </submittedName>
</protein>
<dbReference type="InterPro" id="IPR031982">
    <property type="entry name" value="PilE-like"/>
</dbReference>
<evidence type="ECO:0000313" key="2">
    <source>
        <dbReference type="EMBL" id="SHH79637.1"/>
    </source>
</evidence>
<sequence>MNRTTPAIARSGFTLIELMIVVAIVAILASIAVPSYHQFVQEARRTDAKQALLGAQLLLEEYRIGCSQYGQSPADCQSGTPTSLTSASLGAEDGSYYTYTLTATSATTYTLTATAKGSQTNDKVGTVSCTPMTLNQNDAKTPAECW</sequence>
<dbReference type="RefSeq" id="WP_073325875.1">
    <property type="nucleotide sequence ID" value="NZ_FQXG01000004.1"/>
</dbReference>
<organism evidence="2 3">
    <name type="scientific">Ferrimonas marina</name>
    <dbReference type="NCBI Taxonomy" id="299255"/>
    <lineage>
        <taxon>Bacteria</taxon>
        <taxon>Pseudomonadati</taxon>
        <taxon>Pseudomonadota</taxon>
        <taxon>Gammaproteobacteria</taxon>
        <taxon>Alteromonadales</taxon>
        <taxon>Ferrimonadaceae</taxon>
        <taxon>Ferrimonas</taxon>
    </lineage>
</organism>
<dbReference type="Pfam" id="PF16732">
    <property type="entry name" value="ComP_DUS"/>
    <property type="match status" value="1"/>
</dbReference>
<dbReference type="PANTHER" id="PTHR30093:SF47">
    <property type="entry name" value="TYPE IV PILUS NON-CORE MINOR PILIN PILE"/>
    <property type="match status" value="1"/>
</dbReference>
<dbReference type="Gene3D" id="3.30.700.10">
    <property type="entry name" value="Glycoprotein, Type 4 Pilin"/>
    <property type="match status" value="1"/>
</dbReference>
<feature type="transmembrane region" description="Helical" evidence="1">
    <location>
        <begin position="12"/>
        <end position="36"/>
    </location>
</feature>
<proteinExistence type="predicted"/>
<dbReference type="AlphaFoldDB" id="A0A1M5VWR5"/>
<dbReference type="PANTHER" id="PTHR30093">
    <property type="entry name" value="GENERAL SECRETION PATHWAY PROTEIN G"/>
    <property type="match status" value="1"/>
</dbReference>